<proteinExistence type="predicted"/>
<reference evidence="2" key="1">
    <citation type="submission" date="2017-11" db="EMBL/GenBank/DDBJ databases">
        <authorList>
            <person name="Kajale S.C."/>
            <person name="Sharma A."/>
        </authorList>
    </citation>
    <scope>NUCLEOTIDE SEQUENCE</scope>
    <source>
        <strain evidence="2">LS1_42</strain>
    </source>
</reference>
<comment type="caution">
    <text evidence="2">The sequence shown here is derived from an EMBL/GenBank/DDBJ whole genome shotgun (WGS) entry which is preliminary data.</text>
</comment>
<feature type="transmembrane region" description="Helical" evidence="1">
    <location>
        <begin position="46"/>
        <end position="66"/>
    </location>
</feature>
<evidence type="ECO:0000256" key="1">
    <source>
        <dbReference type="SAM" id="Phobius"/>
    </source>
</evidence>
<keyword evidence="1" id="KW-0812">Transmembrane</keyword>
<name>A0A8J8Q3H8_9EURY</name>
<dbReference type="RefSeq" id="WP_148858676.1">
    <property type="nucleotide sequence ID" value="NZ_PHNJ01000007.1"/>
</dbReference>
<dbReference type="AlphaFoldDB" id="A0A8J8Q3H8"/>
<keyword evidence="1" id="KW-1133">Transmembrane helix</keyword>
<evidence type="ECO:0000313" key="2">
    <source>
        <dbReference type="EMBL" id="TYL37903.1"/>
    </source>
</evidence>
<keyword evidence="3" id="KW-1185">Reference proteome</keyword>
<gene>
    <name evidence="2" type="ORF">CV102_14335</name>
</gene>
<feature type="transmembrane region" description="Helical" evidence="1">
    <location>
        <begin position="20"/>
        <end position="40"/>
    </location>
</feature>
<keyword evidence="1" id="KW-0472">Membrane</keyword>
<accession>A0A8J8Q3H8</accession>
<sequence length="97" mass="10184">MYTGTRDPESTETAVARRRAARRTAGGAVAYVGLLAGALVAVSNPIATAIGIGSVAVVAWSVRWILDESRTEDDRSGTKRRVETLGNRVSAFVGVHG</sequence>
<protein>
    <submittedName>
        <fullName evidence="2">Uncharacterized protein</fullName>
    </submittedName>
</protein>
<dbReference type="Proteomes" id="UP000766904">
    <property type="component" value="Unassembled WGS sequence"/>
</dbReference>
<evidence type="ECO:0000313" key="3">
    <source>
        <dbReference type="Proteomes" id="UP000766904"/>
    </source>
</evidence>
<dbReference type="EMBL" id="PHNJ01000007">
    <property type="protein sequence ID" value="TYL37903.1"/>
    <property type="molecule type" value="Genomic_DNA"/>
</dbReference>
<organism evidence="2 3">
    <name type="scientific">Natronococcus pandeyae</name>
    <dbReference type="NCBI Taxonomy" id="2055836"/>
    <lineage>
        <taxon>Archaea</taxon>
        <taxon>Methanobacteriati</taxon>
        <taxon>Methanobacteriota</taxon>
        <taxon>Stenosarchaea group</taxon>
        <taxon>Halobacteria</taxon>
        <taxon>Halobacteriales</taxon>
        <taxon>Natrialbaceae</taxon>
        <taxon>Natronococcus</taxon>
    </lineage>
</organism>